<dbReference type="InterPro" id="IPR036737">
    <property type="entry name" value="OmpA-like_sf"/>
</dbReference>
<feature type="domain" description="OmpA-like" evidence="8">
    <location>
        <begin position="129"/>
        <end position="219"/>
    </location>
</feature>
<keyword evidence="6 7" id="KW-0472">Membrane</keyword>
<dbReference type="PANTHER" id="PTHR30329">
    <property type="entry name" value="STATOR ELEMENT OF FLAGELLAR MOTOR COMPLEX"/>
    <property type="match status" value="1"/>
</dbReference>
<dbReference type="Pfam" id="PF00691">
    <property type="entry name" value="OmpA"/>
    <property type="match status" value="1"/>
</dbReference>
<protein>
    <submittedName>
        <fullName evidence="10">OmpA family protein</fullName>
    </submittedName>
</protein>
<keyword evidence="11" id="KW-1185">Reference proteome</keyword>
<evidence type="ECO:0000256" key="6">
    <source>
        <dbReference type="ARBA" id="ARBA00023136"/>
    </source>
</evidence>
<dbReference type="EMBL" id="CP123443">
    <property type="protein sequence ID" value="WGK68973.1"/>
    <property type="molecule type" value="Genomic_DNA"/>
</dbReference>
<evidence type="ECO:0000259" key="8">
    <source>
        <dbReference type="Pfam" id="PF00691"/>
    </source>
</evidence>
<dbReference type="InterPro" id="IPR050330">
    <property type="entry name" value="Bact_OuterMem_StrucFunc"/>
</dbReference>
<feature type="transmembrane region" description="Helical" evidence="7">
    <location>
        <begin position="16"/>
        <end position="38"/>
    </location>
</feature>
<reference evidence="10 11" key="1">
    <citation type="submission" date="2023-04" db="EMBL/GenBank/DDBJ databases">
        <title>Spirochaete genome identified in red abalone sample constitutes a novel genus.</title>
        <authorList>
            <person name="Sharma S.P."/>
            <person name="Purcell C.M."/>
            <person name="Hyde J.R."/>
            <person name="Severin A.J."/>
        </authorList>
    </citation>
    <scope>NUCLEOTIDE SEQUENCE [LARGE SCALE GENOMIC DNA]</scope>
    <source>
        <strain evidence="10 11">SP-2023</strain>
    </source>
</reference>
<dbReference type="Gene3D" id="3.30.1330.60">
    <property type="entry name" value="OmpA-like domain"/>
    <property type="match status" value="1"/>
</dbReference>
<evidence type="ECO:0000256" key="2">
    <source>
        <dbReference type="ARBA" id="ARBA00008914"/>
    </source>
</evidence>
<dbReference type="SUPFAM" id="SSF103088">
    <property type="entry name" value="OmpA-like"/>
    <property type="match status" value="1"/>
</dbReference>
<keyword evidence="3" id="KW-1003">Cell membrane</keyword>
<comment type="subcellular location">
    <subcellularLocation>
        <location evidence="1">Cell membrane</location>
        <topology evidence="1">Single-pass membrane protein</topology>
    </subcellularLocation>
</comment>
<keyword evidence="5 7" id="KW-1133">Transmembrane helix</keyword>
<organism evidence="10 11">
    <name type="scientific">Candidatus Haliotispira prima</name>
    <dbReference type="NCBI Taxonomy" id="3034016"/>
    <lineage>
        <taxon>Bacteria</taxon>
        <taxon>Pseudomonadati</taxon>
        <taxon>Spirochaetota</taxon>
        <taxon>Spirochaetia</taxon>
        <taxon>Spirochaetales</taxon>
        <taxon>Spirochaetaceae</taxon>
        <taxon>Candidatus Haliotispira</taxon>
    </lineage>
</organism>
<comment type="similarity">
    <text evidence="2">Belongs to the MotB family.</text>
</comment>
<sequence length="257" mass="28811">MTDDTPKRKRKCREGLPLWMATYGDMVTLLLCFFVLLVNPPIEETQRLQLIMASLNNMGVLQGGNTLESGPLAELGNNVMSLPSVTPLRRLDKARQKAVNTFKTENRREQVIITQDQRGLIISLTGDFYFIGKTANLDIQEARPILRRLASLLSSPELSNRRFRIEGHTNNTPTDPNGPYPSNWELSIARSVRVLHHLVNLGVSEDNFEVAGFADKAPIPDRLLGFDKNGKMRTAPIEGRGTKAERVDIIILRTGHE</sequence>
<evidence type="ECO:0000256" key="7">
    <source>
        <dbReference type="SAM" id="Phobius"/>
    </source>
</evidence>
<evidence type="ECO:0000259" key="9">
    <source>
        <dbReference type="Pfam" id="PF13677"/>
    </source>
</evidence>
<evidence type="ECO:0000256" key="5">
    <source>
        <dbReference type="ARBA" id="ARBA00022989"/>
    </source>
</evidence>
<evidence type="ECO:0000313" key="10">
    <source>
        <dbReference type="EMBL" id="WGK68973.1"/>
    </source>
</evidence>
<evidence type="ECO:0000313" key="11">
    <source>
        <dbReference type="Proteomes" id="UP001228690"/>
    </source>
</evidence>
<dbReference type="RefSeq" id="WP_326927161.1">
    <property type="nucleotide sequence ID" value="NZ_CP123443.1"/>
</dbReference>
<dbReference type="InterPro" id="IPR025713">
    <property type="entry name" value="MotB-like_N_dom"/>
</dbReference>
<feature type="domain" description="Motility protein B-like N-terminal" evidence="9">
    <location>
        <begin position="8"/>
        <end position="57"/>
    </location>
</feature>
<evidence type="ECO:0000256" key="4">
    <source>
        <dbReference type="ARBA" id="ARBA00022692"/>
    </source>
</evidence>
<dbReference type="Pfam" id="PF13677">
    <property type="entry name" value="MotB_plug"/>
    <property type="match status" value="1"/>
</dbReference>
<dbReference type="InterPro" id="IPR006665">
    <property type="entry name" value="OmpA-like"/>
</dbReference>
<proteinExistence type="inferred from homology"/>
<dbReference type="Proteomes" id="UP001228690">
    <property type="component" value="Chromosome"/>
</dbReference>
<evidence type="ECO:0000256" key="3">
    <source>
        <dbReference type="ARBA" id="ARBA00022475"/>
    </source>
</evidence>
<dbReference type="PANTHER" id="PTHR30329:SF21">
    <property type="entry name" value="LIPOPROTEIN YIAD-RELATED"/>
    <property type="match status" value="1"/>
</dbReference>
<name>A0ABY8MGE5_9SPIO</name>
<evidence type="ECO:0000256" key="1">
    <source>
        <dbReference type="ARBA" id="ARBA00004162"/>
    </source>
</evidence>
<dbReference type="CDD" id="cd07185">
    <property type="entry name" value="OmpA_C-like"/>
    <property type="match status" value="1"/>
</dbReference>
<keyword evidence="4 7" id="KW-0812">Transmembrane</keyword>
<accession>A0ABY8MGE5</accession>
<gene>
    <name evidence="10" type="ORF">P0082_10880</name>
</gene>